<keyword evidence="1" id="KW-0472">Membrane</keyword>
<feature type="transmembrane region" description="Helical" evidence="1">
    <location>
        <begin position="48"/>
        <end position="67"/>
    </location>
</feature>
<sequence length="78" mass="9217">MKDYFRFESRRTPSGGFSRGFIALFAFLLIPSLALWFFYRWLFASDTMFLVPIFLAVMTAWIWAYLIGYGSEVHLDED</sequence>
<comment type="caution">
    <text evidence="2">The sequence shown here is derived from an EMBL/GenBank/DDBJ whole genome shotgun (WGS) entry which is preliminary data.</text>
</comment>
<gene>
    <name evidence="2" type="ORF">GCM10023352_02550</name>
</gene>
<evidence type="ECO:0000256" key="1">
    <source>
        <dbReference type="SAM" id="Phobius"/>
    </source>
</evidence>
<accession>A0ABP9AZR0</accession>
<dbReference type="RefSeq" id="WP_251379435.1">
    <property type="nucleotide sequence ID" value="NZ_BAABKP010000001.1"/>
</dbReference>
<keyword evidence="1" id="KW-1133">Transmembrane helix</keyword>
<protein>
    <submittedName>
        <fullName evidence="2">Uncharacterized protein</fullName>
    </submittedName>
</protein>
<reference evidence="3" key="1">
    <citation type="journal article" date="2019" name="Int. J. Syst. Evol. Microbiol.">
        <title>The Global Catalogue of Microorganisms (GCM) 10K type strain sequencing project: providing services to taxonomists for standard genome sequencing and annotation.</title>
        <authorList>
            <consortium name="The Broad Institute Genomics Platform"/>
            <consortium name="The Broad Institute Genome Sequencing Center for Infectious Disease"/>
            <person name="Wu L."/>
            <person name="Ma J."/>
        </authorList>
    </citation>
    <scope>NUCLEOTIDE SEQUENCE [LARGE SCALE GENOMIC DNA]</scope>
    <source>
        <strain evidence="3">JCM 18541</strain>
    </source>
</reference>
<keyword evidence="1" id="KW-0812">Transmembrane</keyword>
<dbReference type="EMBL" id="BAABKP010000001">
    <property type="protein sequence ID" value="GAA4788301.1"/>
    <property type="molecule type" value="Genomic_DNA"/>
</dbReference>
<dbReference type="Proteomes" id="UP001500187">
    <property type="component" value="Unassembled WGS sequence"/>
</dbReference>
<evidence type="ECO:0000313" key="2">
    <source>
        <dbReference type="EMBL" id="GAA4788301.1"/>
    </source>
</evidence>
<evidence type="ECO:0000313" key="3">
    <source>
        <dbReference type="Proteomes" id="UP001500187"/>
    </source>
</evidence>
<proteinExistence type="predicted"/>
<organism evidence="2 3">
    <name type="scientific">Rothia endophytica</name>
    <dbReference type="NCBI Taxonomy" id="1324766"/>
    <lineage>
        <taxon>Bacteria</taxon>
        <taxon>Bacillati</taxon>
        <taxon>Actinomycetota</taxon>
        <taxon>Actinomycetes</taxon>
        <taxon>Micrococcales</taxon>
        <taxon>Micrococcaceae</taxon>
        <taxon>Rothia</taxon>
    </lineage>
</organism>
<name>A0ABP9AZR0_9MICC</name>
<keyword evidence="3" id="KW-1185">Reference proteome</keyword>
<feature type="transmembrane region" description="Helical" evidence="1">
    <location>
        <begin position="21"/>
        <end position="42"/>
    </location>
</feature>